<gene>
    <name evidence="2" type="ORF">F0L74_29695</name>
</gene>
<dbReference type="CDD" id="cd11576">
    <property type="entry name" value="GH99_GH71_like_2"/>
    <property type="match status" value="1"/>
</dbReference>
<organism evidence="2 3">
    <name type="scientific">Chitinophaga agrisoli</name>
    <dbReference type="NCBI Taxonomy" id="2607653"/>
    <lineage>
        <taxon>Bacteria</taxon>
        <taxon>Pseudomonadati</taxon>
        <taxon>Bacteroidota</taxon>
        <taxon>Chitinophagia</taxon>
        <taxon>Chitinophagales</taxon>
        <taxon>Chitinophagaceae</taxon>
        <taxon>Chitinophaga</taxon>
    </lineage>
</organism>
<evidence type="ECO:0000313" key="2">
    <source>
        <dbReference type="EMBL" id="KAA2240334.1"/>
    </source>
</evidence>
<feature type="signal peptide" evidence="1">
    <location>
        <begin position="1"/>
        <end position="25"/>
    </location>
</feature>
<evidence type="ECO:0000256" key="1">
    <source>
        <dbReference type="SAM" id="SignalP"/>
    </source>
</evidence>
<reference evidence="2 3" key="1">
    <citation type="submission" date="2019-09" db="EMBL/GenBank/DDBJ databases">
        <title>Chitinophaga ginsengihumi sp. nov., isolated from soil of ginseng rhizosphere.</title>
        <authorList>
            <person name="Lee J."/>
        </authorList>
    </citation>
    <scope>NUCLEOTIDE SEQUENCE [LARGE SCALE GENOMIC DNA]</scope>
    <source>
        <strain evidence="2 3">BN140078</strain>
    </source>
</reference>
<protein>
    <submittedName>
        <fullName evidence="2">Lectin</fullName>
    </submittedName>
</protein>
<evidence type="ECO:0000313" key="3">
    <source>
        <dbReference type="Proteomes" id="UP000324611"/>
    </source>
</evidence>
<dbReference type="Gene3D" id="3.20.20.80">
    <property type="entry name" value="Glycosidases"/>
    <property type="match status" value="1"/>
</dbReference>
<keyword evidence="3" id="KW-1185">Reference proteome</keyword>
<feature type="chain" id="PRO_5022941960" evidence="1">
    <location>
        <begin position="26"/>
        <end position="432"/>
    </location>
</feature>
<dbReference type="RefSeq" id="WP_149841512.1">
    <property type="nucleotide sequence ID" value="NZ_VUOC01000004.1"/>
</dbReference>
<proteinExistence type="predicted"/>
<sequence>MRKTRLFPFVAIALLLFGCSKKPLQQDNVPGDKTTTGGGVAADTSSPNDVVGKVTVGYQGWFSALGDGSPNNNWGHTNLEMWPDTREYTRIYTGVPFGQGGVAQPPYTGNLGNGQPAGMFSSYDQSTVNTHFRWMQEYGIDCAALQRFANEISPGSPIKGQRDGMATRVMNAAQTYGRKFYIMYDASGWGNLTAIQNDWTNTIINTLHLTSSPAYAKQNGKPVVCVYGLGYAQHPASPGDALKFINWLKDQGLYVIGSVPGEWRRGFGDARSDFGDVWPAFNMISAWAVGRVVDPSYEQWVSGDLAYCNAHNMDYQPCAYPGTAFSNSNGGVRNGFKRNHGDFMWSQFAVMKKAGAVSVYIAMFDELNEATSIFKCAEDASMIPAGKYFLTLDADGVHVSSDFYLRETGDGGKLFKGQIPYTATCPTPFTVQ</sequence>
<reference evidence="2 3" key="2">
    <citation type="submission" date="2019-09" db="EMBL/GenBank/DDBJ databases">
        <authorList>
            <person name="Jin C."/>
        </authorList>
    </citation>
    <scope>NUCLEOTIDE SEQUENCE [LARGE SCALE GENOMIC DNA]</scope>
    <source>
        <strain evidence="2 3">BN140078</strain>
    </source>
</reference>
<dbReference type="AlphaFoldDB" id="A0A5B2VNH8"/>
<comment type="caution">
    <text evidence="2">The sequence shown here is derived from an EMBL/GenBank/DDBJ whole genome shotgun (WGS) entry which is preliminary data.</text>
</comment>
<dbReference type="EMBL" id="VUOC01000004">
    <property type="protein sequence ID" value="KAA2240334.1"/>
    <property type="molecule type" value="Genomic_DNA"/>
</dbReference>
<dbReference type="Proteomes" id="UP000324611">
    <property type="component" value="Unassembled WGS sequence"/>
</dbReference>
<name>A0A5B2VNH8_9BACT</name>
<accession>A0A5B2VNH8</accession>
<keyword evidence="1" id="KW-0732">Signal</keyword>
<dbReference type="PROSITE" id="PS51257">
    <property type="entry name" value="PROKAR_LIPOPROTEIN"/>
    <property type="match status" value="1"/>
</dbReference>